<organism evidence="1 2">
    <name type="scientific">Gordonia namibiensis NBRC 108229</name>
    <dbReference type="NCBI Taxonomy" id="1208314"/>
    <lineage>
        <taxon>Bacteria</taxon>
        <taxon>Bacillati</taxon>
        <taxon>Actinomycetota</taxon>
        <taxon>Actinomycetes</taxon>
        <taxon>Mycobacteriales</taxon>
        <taxon>Gordoniaceae</taxon>
        <taxon>Gordonia</taxon>
    </lineage>
</organism>
<sequence length="74" mass="7855">MTLIQDGARLLVAEPASGEVVAEHLLAAPGEVVLDEAHYEGCYAHRPVTKTVEPFDVAASAIPAITFEHLSSLE</sequence>
<accession>K6VRN0</accession>
<evidence type="ECO:0000313" key="2">
    <source>
        <dbReference type="Proteomes" id="UP000035058"/>
    </source>
</evidence>
<dbReference type="AlphaFoldDB" id="K6VRN0"/>
<protein>
    <submittedName>
        <fullName evidence="1">Uncharacterized protein</fullName>
    </submittedName>
</protein>
<gene>
    <name evidence="1" type="ORF">GONAM_03_00370</name>
</gene>
<dbReference type="EMBL" id="BAHE01000003">
    <property type="protein sequence ID" value="GAB98858.1"/>
    <property type="molecule type" value="Genomic_DNA"/>
</dbReference>
<comment type="caution">
    <text evidence="1">The sequence shown here is derived from an EMBL/GenBank/DDBJ whole genome shotgun (WGS) entry which is preliminary data.</text>
</comment>
<name>K6VRN0_9ACTN</name>
<evidence type="ECO:0000313" key="1">
    <source>
        <dbReference type="EMBL" id="GAB98858.1"/>
    </source>
</evidence>
<reference evidence="1 2" key="1">
    <citation type="submission" date="2012-08" db="EMBL/GenBank/DDBJ databases">
        <title>Whole genome shotgun sequence of Gordonia namibiensis NBRC 108229.</title>
        <authorList>
            <person name="Isaki-Nakamura S."/>
            <person name="Hosoyama A."/>
            <person name="Tsuchikane K."/>
            <person name="Katsumata H."/>
            <person name="Baba S."/>
            <person name="Yamazaki S."/>
            <person name="Fujita N."/>
        </authorList>
    </citation>
    <scope>NUCLEOTIDE SEQUENCE [LARGE SCALE GENOMIC DNA]</scope>
    <source>
        <strain evidence="1 2">NBRC 108229</strain>
    </source>
</reference>
<dbReference type="Proteomes" id="UP000035058">
    <property type="component" value="Unassembled WGS sequence"/>
</dbReference>
<dbReference type="RefSeq" id="WP_006865136.1">
    <property type="nucleotide sequence ID" value="NZ_BAHE01000003.1"/>
</dbReference>
<proteinExistence type="predicted"/>
<keyword evidence="2" id="KW-1185">Reference proteome</keyword>